<dbReference type="SUPFAM" id="SSF110296">
    <property type="entry name" value="Oligoxyloglucan reducing end-specific cellobiohydrolase"/>
    <property type="match status" value="1"/>
</dbReference>
<accession>A0A5C0ARQ2</accession>
<reference evidence="6 7" key="1">
    <citation type="submission" date="2019-08" db="EMBL/GenBank/DDBJ databases">
        <title>Amphibian skin-associated Pigmentiphaga: genome sequence and occurrence across geography and hosts.</title>
        <authorList>
            <person name="Bletz M.C."/>
            <person name="Bunk B."/>
            <person name="Sproeer C."/>
            <person name="Biwer P."/>
            <person name="Reiter S."/>
            <person name="Rabemananjara F.C.E."/>
            <person name="Schulz S."/>
            <person name="Overmann J."/>
            <person name="Vences M."/>
        </authorList>
    </citation>
    <scope>NUCLEOTIDE SEQUENCE [LARGE SCALE GENOMIC DNA]</scope>
    <source>
        <strain evidence="6 7">Mada1488</strain>
    </source>
</reference>
<feature type="domain" description="DUF4347" evidence="4">
    <location>
        <begin position="16"/>
        <end position="173"/>
    </location>
</feature>
<dbReference type="Pfam" id="PF13946">
    <property type="entry name" value="DUF4214"/>
    <property type="match status" value="1"/>
</dbReference>
<dbReference type="Gene3D" id="2.60.40.1220">
    <property type="match status" value="1"/>
</dbReference>
<dbReference type="Pfam" id="PF19078">
    <property type="entry name" value="Big_12"/>
    <property type="match status" value="9"/>
</dbReference>
<evidence type="ECO:0000256" key="1">
    <source>
        <dbReference type="ARBA" id="ARBA00022729"/>
    </source>
</evidence>
<feature type="domain" description="Bacterial Ig-like" evidence="5">
    <location>
        <begin position="528"/>
        <end position="629"/>
    </location>
</feature>
<feature type="domain" description="Bacterial Ig-like" evidence="5">
    <location>
        <begin position="936"/>
        <end position="1037"/>
    </location>
</feature>
<feature type="compositionally biased region" description="Gly residues" evidence="2">
    <location>
        <begin position="494"/>
        <end position="505"/>
    </location>
</feature>
<dbReference type="Pfam" id="PF14252">
    <property type="entry name" value="DUF4347"/>
    <property type="match status" value="1"/>
</dbReference>
<organism evidence="6 7">
    <name type="scientific">Pigmentiphaga aceris</name>
    <dbReference type="NCBI Taxonomy" id="1940612"/>
    <lineage>
        <taxon>Bacteria</taxon>
        <taxon>Pseudomonadati</taxon>
        <taxon>Pseudomonadota</taxon>
        <taxon>Betaproteobacteria</taxon>
        <taxon>Burkholderiales</taxon>
        <taxon>Alcaligenaceae</taxon>
        <taxon>Pigmentiphaga</taxon>
    </lineage>
</organism>
<gene>
    <name evidence="6" type="ORF">FXN63_02400</name>
</gene>
<feature type="compositionally biased region" description="Polar residues" evidence="2">
    <location>
        <begin position="507"/>
        <end position="518"/>
    </location>
</feature>
<feature type="domain" description="Bacterial Ig-like" evidence="5">
    <location>
        <begin position="1242"/>
        <end position="1343"/>
    </location>
</feature>
<dbReference type="InterPro" id="IPR025282">
    <property type="entry name" value="DUF4214"/>
</dbReference>
<dbReference type="EMBL" id="CP043046">
    <property type="protein sequence ID" value="QEI04819.1"/>
    <property type="molecule type" value="Genomic_DNA"/>
</dbReference>
<evidence type="ECO:0000313" key="7">
    <source>
        <dbReference type="Proteomes" id="UP000325161"/>
    </source>
</evidence>
<dbReference type="InterPro" id="IPR025592">
    <property type="entry name" value="DUF4347"/>
</dbReference>
<dbReference type="KEGG" id="pacr:FXN63_02400"/>
<feature type="compositionally biased region" description="Low complexity" evidence="2">
    <location>
        <begin position="1456"/>
        <end position="1470"/>
    </location>
</feature>
<feature type="domain" description="Bacterial Ig-like" evidence="5">
    <location>
        <begin position="834"/>
        <end position="935"/>
    </location>
</feature>
<dbReference type="PANTHER" id="PTHR34677">
    <property type="match status" value="1"/>
</dbReference>
<feature type="domain" description="Bacterial Ig-like" evidence="5">
    <location>
        <begin position="1140"/>
        <end position="1239"/>
    </location>
</feature>
<evidence type="ECO:0000256" key="2">
    <source>
        <dbReference type="SAM" id="MobiDB-lite"/>
    </source>
</evidence>
<feature type="domain" description="Bacterial Ig-like" evidence="5">
    <location>
        <begin position="1345"/>
        <end position="1445"/>
    </location>
</feature>
<keyword evidence="1" id="KW-0732">Signal</keyword>
<feature type="region of interest" description="Disordered" evidence="2">
    <location>
        <begin position="1451"/>
        <end position="1482"/>
    </location>
</feature>
<protein>
    <submittedName>
        <fullName evidence="6">DUF4347 domain-containing protein</fullName>
    </submittedName>
</protein>
<dbReference type="PROSITE" id="PS00330">
    <property type="entry name" value="HEMOLYSIN_CALCIUM"/>
    <property type="match status" value="1"/>
</dbReference>
<evidence type="ECO:0000259" key="3">
    <source>
        <dbReference type="Pfam" id="PF13946"/>
    </source>
</evidence>
<sequence length="1990" mass="195713">MSELNIVPQGVPAREIVFIDSRVKDADVLLQGLAPGVEVVYIDAQTNGLAQMAAVLGESGQYSAVHVFGHGDEGQLWLGDTFLDGNSLSGQEATLAALGRGITEDGDLLIYACDLGEGEVGAQFVATLAQLTGADVAASNDRTGAGGDWNLEITSGTVESVGVLSQQAMDAYAWSLATITVTSNASTGAGSLRAALANAQNGDIVTFASGMTVSLDAQLVVNKNITIDGDLNNDGIADVTLDGQYQTSVIQVTSGTTTTFDGVIITKGRVSTAGANSGSVINAADALGAGISNAGNLTLLNTTVTANAAAGGGGGGGVLSPNIGGGGGGGGGIGGQNGAAGGGAGSYSPSSPSTNTGGNGAAFSPIYFGGRGGNASGGGAGGVGTPYGYTNGGAGGTATSAGITIGGGGGGAGFDANGGRGGAAAGGIFNGSTGTLSIIGTSNITGNIGAGGGGGGGGSIGGNGGVGVGGIWNQGTLNITAANNAAMNNKGVSGVGGQSTSGGTTGISPTASDNIRNDGTQNTSYVADTTAPTISSIVIANTSLTAGNTSLVTFTFDEKVFGLDISEITVPNGTLTNLTTADNVTWTATLTAAANATSASNAISLSGSAVQDSAGNIGTGTKSSNNYAVDTVGPTATITMADTALTTGETSLVTFTFNEAVTGFTNADLTIPTGTLSVVSSSDGGLTWTAIYTPNANVSSNTNLITLNNAGVTDQLGNAGTGSTNSPNFTINTVQTTATVVVASNALKIGSDSLVTFTFSEAVTGLTNAALTVPNGTLTPVSSTDGGITWTATLTPTAGVTSATNVIAIDMAAATAGASNPGSGSTPSNNYTVDTERPTATIVVANNALKAGETSLVTFTFNEAVTGFTNADLTLAGGMLSAVSSADGGTTWTATFTPSADTTSTGNVITLNNTGVADLAGNAGTSTKDSNSFAIDTARPTANITMSDSALVVGETSLVTFTFSEVVTGFTNAALTVPNGTLSTVSSADGGLTWTATYTPTANVANGTNVIALNTASVTDAAGNTGLGSSNSPNFTINTVQATATVVLGNSALKVGDTSLVTVTFSEAVTGFTNAALTVPSGTLSTVSSADGGITWTATFTPAAGISNAANAIVVDMTAVTAVSGNPSVGTASSSNYAVDTLRPTATIGVDKSTLKAGDTALVTITFSEAVNNFTNADLNVASGTLSAVSSVDGGITWTATLTPSAGTTASGNVITLSNSGVTDLAGNAGSGLTPSSSYLVDTAAPTATITVANLALKAGDTSLVTIAFSEAVTGFSNASLTVPNGTLSTISSADGGMTWTAIYTPTAGVISNAGAIGLTNAGVTDVAGNVVTGTANSANITINTVRPTATIVMSDTAVVEGDLPVVTITFSEAVTGFANDDLTTPGGTLSAVTSTDGGVTWTATFTPNSNVGTQNNAIALNMAGVTNASGNTGAGTATSGSYSVDTVVPTPPSTGPTTPTGPATGVDGAQVSTGTAPDGSTVTTIAPVTADRVDDPTSVNAQLADVPLVRGSNGEVILQVSVPVGVGLQVQGNANASTGDAALAELVNRIRDSSSNPDLLGSGQSFVGGLGANTPLTVRTITGSTAAGFDPAVPLVISGNTTGQQAIVLDTRSLPTGSIVRMDNVNFAAVVGAAHLIGGAGSNVVFADDAVQFIVLGADDDVIHGGGANDTVGSLRGKDQTFGDAGDDVVYGGTDNDTLSGGTGNDRLNGGFGLDTALQSGTLADYVVTRDGNTVVLTHRTSGEIDRLLDVEVVSFDSGPGLVIAHEASDVAMLTALHPTAQLIELNLTRAVTGAEGNDVVTPTMGIGLNIDLGAGQDVVRLAGGRASVHLDVEADRLVELTRLEDGAMLSFRNTELLAFANGDVTVLAQTKEQAIVGRSYELILDRNVDVEGFQFWAGMLQAGASLQTVMGHIVRAPESSGVMALSDSAFLDQLYLRGFDRAADASGKAYWMDALARGESRAKVLESFAGSNEAIALIGSTVDVSLMT</sequence>
<feature type="domain" description="Bacterial Ig-like" evidence="5">
    <location>
        <begin position="630"/>
        <end position="731"/>
    </location>
</feature>
<feature type="region of interest" description="Disordered" evidence="2">
    <location>
        <begin position="494"/>
        <end position="518"/>
    </location>
</feature>
<feature type="domain" description="DUF4214" evidence="3">
    <location>
        <begin position="1927"/>
        <end position="1979"/>
    </location>
</feature>
<evidence type="ECO:0000313" key="6">
    <source>
        <dbReference type="EMBL" id="QEI04819.1"/>
    </source>
</evidence>
<dbReference type="RefSeq" id="WP_148812497.1">
    <property type="nucleotide sequence ID" value="NZ_CP043046.1"/>
</dbReference>
<dbReference type="PANTHER" id="PTHR34677:SF3">
    <property type="entry name" value="BACTERIAL IG-LIKE DOMAIN-CONTAINING PROTEIN"/>
    <property type="match status" value="1"/>
</dbReference>
<feature type="domain" description="Bacterial Ig-like" evidence="5">
    <location>
        <begin position="1039"/>
        <end position="1139"/>
    </location>
</feature>
<dbReference type="InterPro" id="IPR044048">
    <property type="entry name" value="Big_12"/>
</dbReference>
<dbReference type="InterPro" id="IPR018511">
    <property type="entry name" value="Hemolysin-typ_Ca-bd_CS"/>
</dbReference>
<dbReference type="SUPFAM" id="SSF51120">
    <property type="entry name" value="beta-Roll"/>
    <property type="match status" value="1"/>
</dbReference>
<feature type="region of interest" description="Disordered" evidence="2">
    <location>
        <begin position="339"/>
        <end position="358"/>
    </location>
</feature>
<feature type="domain" description="Bacterial Ig-like" evidence="5">
    <location>
        <begin position="733"/>
        <end position="833"/>
    </location>
</feature>
<name>A0A5C0ARQ2_9BURK</name>
<keyword evidence="7" id="KW-1185">Reference proteome</keyword>
<dbReference type="OrthoDB" id="6091599at2"/>
<feature type="compositionally biased region" description="Polar residues" evidence="2">
    <location>
        <begin position="1471"/>
        <end position="1482"/>
    </location>
</feature>
<dbReference type="InterPro" id="IPR014755">
    <property type="entry name" value="Cu-Rt/internalin_Ig-like"/>
</dbReference>
<dbReference type="InterPro" id="IPR011049">
    <property type="entry name" value="Serralysin-like_metalloprot_C"/>
</dbReference>
<dbReference type="Proteomes" id="UP000325161">
    <property type="component" value="Chromosome"/>
</dbReference>
<evidence type="ECO:0000259" key="4">
    <source>
        <dbReference type="Pfam" id="PF14252"/>
    </source>
</evidence>
<evidence type="ECO:0000259" key="5">
    <source>
        <dbReference type="Pfam" id="PF19078"/>
    </source>
</evidence>
<feature type="compositionally biased region" description="Low complexity" evidence="2">
    <location>
        <begin position="346"/>
        <end position="356"/>
    </location>
</feature>
<proteinExistence type="predicted"/>